<feature type="transmembrane region" description="Helical" evidence="2">
    <location>
        <begin position="49"/>
        <end position="68"/>
    </location>
</feature>
<feature type="compositionally biased region" description="Basic and acidic residues" evidence="1">
    <location>
        <begin position="123"/>
        <end position="132"/>
    </location>
</feature>
<dbReference type="PANTHER" id="PTHR36726">
    <property type="entry name" value="CLAVATA3/ESR (CLE)-RELATED PROTEIN 45"/>
    <property type="match status" value="1"/>
</dbReference>
<evidence type="ECO:0000313" key="3">
    <source>
        <dbReference type="EMBL" id="KAH1074408.1"/>
    </source>
</evidence>
<name>A0A9D3VA86_9ROSI</name>
<dbReference type="Proteomes" id="UP000828251">
    <property type="component" value="Unassembled WGS sequence"/>
</dbReference>
<feature type="region of interest" description="Disordered" evidence="1">
    <location>
        <begin position="104"/>
        <end position="132"/>
    </location>
</feature>
<keyword evidence="2" id="KW-0472">Membrane</keyword>
<dbReference type="PANTHER" id="PTHR36726:SF4">
    <property type="entry name" value="CLAVATA3_ESR (CLE)-RELATED PROTEIN 45"/>
    <property type="match status" value="1"/>
</dbReference>
<comment type="caution">
    <text evidence="3">The sequence shown here is derived from an EMBL/GenBank/DDBJ whole genome shotgun (WGS) entry which is preliminary data.</text>
</comment>
<keyword evidence="2" id="KW-0812">Transmembrane</keyword>
<evidence type="ECO:0000256" key="1">
    <source>
        <dbReference type="SAM" id="MobiDB-lite"/>
    </source>
</evidence>
<proteinExistence type="predicted"/>
<gene>
    <name evidence="3" type="ORF">J1N35_026736</name>
</gene>
<keyword evidence="4" id="KW-1185">Reference proteome</keyword>
<dbReference type="OrthoDB" id="683168at2759"/>
<reference evidence="3 4" key="1">
    <citation type="journal article" date="2021" name="Plant Biotechnol. J.">
        <title>Multi-omics assisted identification of the key and species-specific regulatory components of drought-tolerant mechanisms in Gossypium stocksii.</title>
        <authorList>
            <person name="Yu D."/>
            <person name="Ke L."/>
            <person name="Zhang D."/>
            <person name="Wu Y."/>
            <person name="Sun Y."/>
            <person name="Mei J."/>
            <person name="Sun J."/>
            <person name="Sun Y."/>
        </authorList>
    </citation>
    <scope>NUCLEOTIDE SEQUENCE [LARGE SCALE GENOMIC DNA]</scope>
    <source>
        <strain evidence="4">cv. E1</strain>
        <tissue evidence="3">Leaf</tissue>
    </source>
</reference>
<organism evidence="3 4">
    <name type="scientific">Gossypium stocksii</name>
    <dbReference type="NCBI Taxonomy" id="47602"/>
    <lineage>
        <taxon>Eukaryota</taxon>
        <taxon>Viridiplantae</taxon>
        <taxon>Streptophyta</taxon>
        <taxon>Embryophyta</taxon>
        <taxon>Tracheophyta</taxon>
        <taxon>Spermatophyta</taxon>
        <taxon>Magnoliopsida</taxon>
        <taxon>eudicotyledons</taxon>
        <taxon>Gunneridae</taxon>
        <taxon>Pentapetalae</taxon>
        <taxon>rosids</taxon>
        <taxon>malvids</taxon>
        <taxon>Malvales</taxon>
        <taxon>Malvaceae</taxon>
        <taxon>Malvoideae</taxon>
        <taxon>Gossypium</taxon>
    </lineage>
</organism>
<keyword evidence="2" id="KW-1133">Transmembrane helix</keyword>
<dbReference type="AlphaFoldDB" id="A0A9D3VA86"/>
<accession>A0A9D3VA86</accession>
<evidence type="ECO:0000256" key="2">
    <source>
        <dbReference type="SAM" id="Phobius"/>
    </source>
</evidence>
<sequence>MMWQESKEETRLVGPSFGRQNTVANDRVNIDGSPCLGSRILSEIVKKKMVCSAQRVIILLIFLGLLALQPVEVSGFRNIDFVFRHNQRVLKAVDTKGMSTEKKPAFVNNKFDPNRSSKRRVRRGSDPIHNRS</sequence>
<evidence type="ECO:0000313" key="4">
    <source>
        <dbReference type="Proteomes" id="UP000828251"/>
    </source>
</evidence>
<dbReference type="InterPro" id="IPR038821">
    <property type="entry name" value="CLE45-like"/>
</dbReference>
<dbReference type="EMBL" id="JAIQCV010000008">
    <property type="protein sequence ID" value="KAH1074408.1"/>
    <property type="molecule type" value="Genomic_DNA"/>
</dbReference>
<protein>
    <submittedName>
        <fullName evidence="3">Uncharacterized protein</fullName>
    </submittedName>
</protein>